<keyword evidence="3" id="KW-1185">Reference proteome</keyword>
<name>A0ABT6ZNA5_9ACTN</name>
<organism evidence="2 3">
    <name type="scientific">Streptomyces iconiensis</name>
    <dbReference type="NCBI Taxonomy" id="1384038"/>
    <lineage>
        <taxon>Bacteria</taxon>
        <taxon>Bacillati</taxon>
        <taxon>Actinomycetota</taxon>
        <taxon>Actinomycetes</taxon>
        <taxon>Kitasatosporales</taxon>
        <taxon>Streptomycetaceae</taxon>
        <taxon>Streptomyces</taxon>
    </lineage>
</organism>
<dbReference type="InterPro" id="IPR011322">
    <property type="entry name" value="N-reg_PII-like_a/b"/>
</dbReference>
<dbReference type="RefSeq" id="WP_274039788.1">
    <property type="nucleotide sequence ID" value="NZ_JANCPR020000001.1"/>
</dbReference>
<evidence type="ECO:0000256" key="1">
    <source>
        <dbReference type="ARBA" id="ARBA00010554"/>
    </source>
</evidence>
<dbReference type="Gene3D" id="3.30.70.120">
    <property type="match status" value="1"/>
</dbReference>
<dbReference type="SUPFAM" id="SSF54913">
    <property type="entry name" value="GlnB-like"/>
    <property type="match status" value="1"/>
</dbReference>
<accession>A0ABT6ZNA5</accession>
<evidence type="ECO:0000313" key="3">
    <source>
        <dbReference type="Proteomes" id="UP001214441"/>
    </source>
</evidence>
<dbReference type="Proteomes" id="UP001214441">
    <property type="component" value="Unassembled WGS sequence"/>
</dbReference>
<gene>
    <name evidence="2" type="ORF">NMN56_000935</name>
</gene>
<dbReference type="EMBL" id="JANCPR020000001">
    <property type="protein sequence ID" value="MDJ1130537.1"/>
    <property type="molecule type" value="Genomic_DNA"/>
</dbReference>
<sequence>MEPPAGPYAATEAGTLHRVTVYVRSTDRSGHVPLYVELVRRARREGVMGASALPCVAGFGRAGVLHGAGRHGVPRDRPVMVLVVDTPERVARFVRVLAQIAPESFAVLDEVTGGVLSARTGADE</sequence>
<protein>
    <submittedName>
        <fullName evidence="2">DUF190 domain-containing protein</fullName>
    </submittedName>
</protein>
<comment type="caution">
    <text evidence="2">The sequence shown here is derived from an EMBL/GenBank/DDBJ whole genome shotgun (WGS) entry which is preliminary data.</text>
</comment>
<dbReference type="Pfam" id="PF02641">
    <property type="entry name" value="DUF190"/>
    <property type="match status" value="1"/>
</dbReference>
<proteinExistence type="inferred from homology"/>
<comment type="similarity">
    <text evidence="1">Belongs to the UPF0166 family.</text>
</comment>
<dbReference type="PANTHER" id="PTHR35983">
    <property type="entry name" value="UPF0166 PROTEIN TM_0021"/>
    <property type="match status" value="1"/>
</dbReference>
<dbReference type="PANTHER" id="PTHR35983:SF1">
    <property type="entry name" value="UPF0166 PROTEIN TM_0021"/>
    <property type="match status" value="1"/>
</dbReference>
<reference evidence="2 3" key="1">
    <citation type="submission" date="2023-05" db="EMBL/GenBank/DDBJ databases">
        <title>Streptantibioticus silvisoli sp. nov., acidotolerant actinomycetes 1 from pine litter.</title>
        <authorList>
            <person name="Swiecimska M."/>
            <person name="Golinska P."/>
            <person name="Sangal V."/>
            <person name="Wachnowicz B."/>
            <person name="Goodfellow M."/>
        </authorList>
    </citation>
    <scope>NUCLEOTIDE SEQUENCE [LARGE SCALE GENOMIC DNA]</scope>
    <source>
        <strain evidence="2 3">DSM 42109</strain>
    </source>
</reference>
<dbReference type="InterPro" id="IPR015867">
    <property type="entry name" value="N-reg_PII/ATP_PRibTrfase_C"/>
</dbReference>
<evidence type="ECO:0000313" key="2">
    <source>
        <dbReference type="EMBL" id="MDJ1130537.1"/>
    </source>
</evidence>
<dbReference type="InterPro" id="IPR003793">
    <property type="entry name" value="UPF0166"/>
</dbReference>